<feature type="compositionally biased region" description="Polar residues" evidence="1">
    <location>
        <begin position="27"/>
        <end position="36"/>
    </location>
</feature>
<organism evidence="2">
    <name type="scientific">Tanacetum cinerariifolium</name>
    <name type="common">Dalmatian daisy</name>
    <name type="synonym">Chrysanthemum cinerariifolium</name>
    <dbReference type="NCBI Taxonomy" id="118510"/>
    <lineage>
        <taxon>Eukaryota</taxon>
        <taxon>Viridiplantae</taxon>
        <taxon>Streptophyta</taxon>
        <taxon>Embryophyta</taxon>
        <taxon>Tracheophyta</taxon>
        <taxon>Spermatophyta</taxon>
        <taxon>Magnoliopsida</taxon>
        <taxon>eudicotyledons</taxon>
        <taxon>Gunneridae</taxon>
        <taxon>Pentapetalae</taxon>
        <taxon>asterids</taxon>
        <taxon>campanulids</taxon>
        <taxon>Asterales</taxon>
        <taxon>Asteraceae</taxon>
        <taxon>Asteroideae</taxon>
        <taxon>Anthemideae</taxon>
        <taxon>Anthemidinae</taxon>
        <taxon>Tanacetum</taxon>
    </lineage>
</organism>
<gene>
    <name evidence="2" type="ORF">Tci_854316</name>
</gene>
<proteinExistence type="predicted"/>
<feature type="compositionally biased region" description="Basic and acidic residues" evidence="1">
    <location>
        <begin position="73"/>
        <end position="97"/>
    </location>
</feature>
<name>A0A699R9P3_TANCI</name>
<accession>A0A699R9P3</accession>
<evidence type="ECO:0000256" key="1">
    <source>
        <dbReference type="SAM" id="MobiDB-lite"/>
    </source>
</evidence>
<sequence>HLGKFDGKADEVFFVGYSVNSKPVVEGNQSNGNAGTKENIDASQAGKKTLPDQEYILLPLWTSDPLLSQGPKNTEDNASKKVTEVSEKESGVSSKEDDKDDQDLRDEFERLIQQENNDKNYVNSTSNINTLSLTINTASIKDNVVDKNLVYGCVDDLNMPNLEEIVYSNDDEDVGVIH</sequence>
<feature type="non-terminal residue" evidence="2">
    <location>
        <position position="1"/>
    </location>
</feature>
<comment type="caution">
    <text evidence="2">The sequence shown here is derived from an EMBL/GenBank/DDBJ whole genome shotgun (WGS) entry which is preliminary data.</text>
</comment>
<dbReference type="EMBL" id="BKCJ011084019">
    <property type="protein sequence ID" value="GFC82346.1"/>
    <property type="molecule type" value="Genomic_DNA"/>
</dbReference>
<reference evidence="2" key="1">
    <citation type="journal article" date="2019" name="Sci. Rep.">
        <title>Draft genome of Tanacetum cinerariifolium, the natural source of mosquito coil.</title>
        <authorList>
            <person name="Yamashiro T."/>
            <person name="Shiraishi A."/>
            <person name="Satake H."/>
            <person name="Nakayama K."/>
        </authorList>
    </citation>
    <scope>NUCLEOTIDE SEQUENCE</scope>
</reference>
<feature type="region of interest" description="Disordered" evidence="1">
    <location>
        <begin position="23"/>
        <end position="48"/>
    </location>
</feature>
<evidence type="ECO:0000313" key="2">
    <source>
        <dbReference type="EMBL" id="GFC82346.1"/>
    </source>
</evidence>
<feature type="region of interest" description="Disordered" evidence="1">
    <location>
        <begin position="67"/>
        <end position="102"/>
    </location>
</feature>
<protein>
    <submittedName>
        <fullName evidence="2">Uncharacterized protein</fullName>
    </submittedName>
</protein>
<dbReference type="AlphaFoldDB" id="A0A699R9P3"/>